<dbReference type="AlphaFoldDB" id="A0A8C3D6L2"/>
<accession>A0A8C3D6L2</accession>
<keyword evidence="2" id="KW-1185">Reference proteome</keyword>
<accession>A0A8U7M2S0</accession>
<protein>
    <submittedName>
        <fullName evidence="1">Uncharacterized protein</fullName>
    </submittedName>
</protein>
<name>A0A8C3D6L2_CORMO</name>
<organism evidence="1 2">
    <name type="scientific">Corvus moneduloides</name>
    <name type="common">New Caledonian crow</name>
    <dbReference type="NCBI Taxonomy" id="1196302"/>
    <lineage>
        <taxon>Eukaryota</taxon>
        <taxon>Metazoa</taxon>
        <taxon>Chordata</taxon>
        <taxon>Craniata</taxon>
        <taxon>Vertebrata</taxon>
        <taxon>Euteleostomi</taxon>
        <taxon>Archelosauria</taxon>
        <taxon>Archosauria</taxon>
        <taxon>Dinosauria</taxon>
        <taxon>Saurischia</taxon>
        <taxon>Theropoda</taxon>
        <taxon>Coelurosauria</taxon>
        <taxon>Aves</taxon>
        <taxon>Neognathae</taxon>
        <taxon>Neoaves</taxon>
        <taxon>Telluraves</taxon>
        <taxon>Australaves</taxon>
        <taxon>Passeriformes</taxon>
        <taxon>Corvoidea</taxon>
        <taxon>Corvidae</taxon>
        <taxon>Corvus</taxon>
    </lineage>
</organism>
<proteinExistence type="predicted"/>
<evidence type="ECO:0000313" key="1">
    <source>
        <dbReference type="Ensembl" id="ENSCMUP00000001003.2"/>
    </source>
</evidence>
<dbReference type="Ensembl" id="ENSCMUT00000001083.2">
    <property type="protein sequence ID" value="ENSCMUP00000001003.2"/>
    <property type="gene ID" value="ENSCMUG00000000735.2"/>
</dbReference>
<reference evidence="1" key="3">
    <citation type="submission" date="2025-09" db="UniProtKB">
        <authorList>
            <consortium name="Ensembl"/>
        </authorList>
    </citation>
    <scope>IDENTIFICATION</scope>
</reference>
<reference evidence="1" key="2">
    <citation type="submission" date="2025-08" db="UniProtKB">
        <authorList>
            <consortium name="Ensembl"/>
        </authorList>
    </citation>
    <scope>IDENTIFICATION</scope>
</reference>
<reference evidence="2" key="1">
    <citation type="submission" date="2019-10" db="EMBL/GenBank/DDBJ databases">
        <title>Corvus moneduloides (New Caledonian crow) genome, bCorMon1, primary haplotype.</title>
        <authorList>
            <person name="Rutz C."/>
            <person name="Fungtammasan C."/>
            <person name="Mountcastle J."/>
            <person name="Formenti G."/>
            <person name="Chow W."/>
            <person name="Howe K."/>
            <person name="Steele M.P."/>
            <person name="Fernandes J."/>
            <person name="Gilbert M.T.P."/>
            <person name="Fedrigo O."/>
            <person name="Jarvis E.D."/>
            <person name="Gemmell N."/>
        </authorList>
    </citation>
    <scope>NUCLEOTIDE SEQUENCE [LARGE SCALE GENOMIC DNA]</scope>
</reference>
<evidence type="ECO:0000313" key="2">
    <source>
        <dbReference type="Proteomes" id="UP000694553"/>
    </source>
</evidence>
<sequence>MIRLVILFCIPPQHQGQKPAEWPWSEATIRYTSALGSYPRDRCPNLATVVLHDSEVYHLSEWGWDWKDWTRILNGTIGEKIKVGCRKVEGSLYGKASTIAIAGNFLKPDGKSDLHPNITAKLCPTTEWVCDKQTPFILCCGQKNVGNYTLDPSTNNVEITRLCENEPTDCWYNFTLTKPTYVTCNWQNNPADQPSLKGLTYKSKINAIAKSILSAVVTYHGISTSLVLDDKNNVFPPFMVTRGDDVTIRCRLIAGSFTEPIHSYSIGPHSRVLFCEIQNQDCWLNLTAVQFSHKVMCGRNNTKYWGELEVDVVIPTTQPPVMLSQRIFEIGPYIIRKTGQQQILFNPAWSLKRVKLLMQNNVSEIQPACSPFLQTSFKRWTTWLRKRNLSKKRRQRDITGVVGTGLGILNSIDSEVLMNKLSATTRDLTKLQQPLQSSLLALRSHQWLLSNILPNWENVNVNDHKLIIDALGATRNNISLALSCIQAQLWMQSVAASILREGEEGTFPTEIWKIIWDSATDFEREFQSWWNLMNFTYNPITNSHSLCTNHT</sequence>
<dbReference type="Proteomes" id="UP000694553">
    <property type="component" value="Unassembled WGS sequence"/>
</dbReference>
<dbReference type="OMA" id="NPAWSLK"/>